<dbReference type="PANTHER" id="PTHR42861">
    <property type="entry name" value="CALCIUM-TRANSPORTING ATPASE"/>
    <property type="match status" value="1"/>
</dbReference>
<dbReference type="Pfam" id="PF00690">
    <property type="entry name" value="Cation_ATPase_N"/>
    <property type="match status" value="1"/>
</dbReference>
<evidence type="ECO:0000256" key="9">
    <source>
        <dbReference type="ARBA" id="ARBA00022837"/>
    </source>
</evidence>
<dbReference type="InterPro" id="IPR008250">
    <property type="entry name" value="ATPase_P-typ_transduc_dom_A_sf"/>
</dbReference>
<evidence type="ECO:0000256" key="1">
    <source>
        <dbReference type="ARBA" id="ARBA00004166"/>
    </source>
</evidence>
<proteinExistence type="inferred from homology"/>
<feature type="transmembrane region" description="Helical" evidence="19">
    <location>
        <begin position="681"/>
        <end position="701"/>
    </location>
</feature>
<evidence type="ECO:0000256" key="6">
    <source>
        <dbReference type="ARBA" id="ARBA00022692"/>
    </source>
</evidence>
<feature type="transmembrane region" description="Helical" evidence="19">
    <location>
        <begin position="852"/>
        <end position="874"/>
    </location>
</feature>
<keyword evidence="7" id="KW-0479">Metal-binding</keyword>
<protein>
    <recommendedName>
        <fullName evidence="3">P-type Ca(2+) transporter</fullName>
        <ecNumber evidence="3">7.2.2.10</ecNumber>
    </recommendedName>
</protein>
<dbReference type="CDD" id="cd02085">
    <property type="entry name" value="P-type_ATPase_SPCA"/>
    <property type="match status" value="1"/>
</dbReference>
<comment type="subcellular location">
    <subcellularLocation>
        <location evidence="1">Golgi apparatus</location>
        <location evidence="1">trans-Golgi network membrane</location>
        <topology evidence="1">Multi-pass membrane protein</topology>
    </subcellularLocation>
</comment>
<dbReference type="SMART" id="SM00831">
    <property type="entry name" value="Cation_ATPase_N"/>
    <property type="match status" value="1"/>
</dbReference>
<organism evidence="21 22">
    <name type="scientific">Trichechus manatus latirostris</name>
    <name type="common">Florida manatee</name>
    <dbReference type="NCBI Taxonomy" id="127582"/>
    <lineage>
        <taxon>Eukaryota</taxon>
        <taxon>Metazoa</taxon>
        <taxon>Chordata</taxon>
        <taxon>Craniata</taxon>
        <taxon>Vertebrata</taxon>
        <taxon>Euteleostomi</taxon>
        <taxon>Mammalia</taxon>
        <taxon>Eutheria</taxon>
        <taxon>Afrotheria</taxon>
        <taxon>Sirenia</taxon>
        <taxon>Trichechidae</taxon>
        <taxon>Trichechus</taxon>
    </lineage>
</organism>
<dbReference type="NCBIfam" id="TIGR01494">
    <property type="entry name" value="ATPase_P-type"/>
    <property type="match status" value="2"/>
</dbReference>
<evidence type="ECO:0000313" key="22">
    <source>
        <dbReference type="RefSeq" id="XP_023591714.1"/>
    </source>
</evidence>
<dbReference type="InterPro" id="IPR018303">
    <property type="entry name" value="ATPase_P-typ_P_site"/>
</dbReference>
<keyword evidence="13 19" id="KW-1133">Transmembrane helix</keyword>
<dbReference type="SUPFAM" id="SSF81653">
    <property type="entry name" value="Calcium ATPase, transduction domain A"/>
    <property type="match status" value="1"/>
</dbReference>
<dbReference type="InterPro" id="IPR004014">
    <property type="entry name" value="ATPase_P-typ_cation-transptr_N"/>
</dbReference>
<dbReference type="FunFam" id="3.40.1110.10:FF:000006">
    <property type="entry name" value="Calcium-transporting ATPase"/>
    <property type="match status" value="1"/>
</dbReference>
<dbReference type="Pfam" id="PF00122">
    <property type="entry name" value="E1-E2_ATPase"/>
    <property type="match status" value="1"/>
</dbReference>
<keyword evidence="4" id="KW-0813">Transport</keyword>
<dbReference type="InterPro" id="IPR059000">
    <property type="entry name" value="ATPase_P-type_domA"/>
</dbReference>
<feature type="transmembrane region" description="Helical" evidence="19">
    <location>
        <begin position="330"/>
        <end position="359"/>
    </location>
</feature>
<dbReference type="GeneID" id="101345986"/>
<keyword evidence="8" id="KW-0547">Nucleotide-binding</keyword>
<dbReference type="GO" id="GO:0016020">
    <property type="term" value="C:membrane"/>
    <property type="evidence" value="ECO:0007669"/>
    <property type="project" value="InterPro"/>
</dbReference>
<evidence type="ECO:0000256" key="18">
    <source>
        <dbReference type="ARBA" id="ARBA00047330"/>
    </source>
</evidence>
<reference evidence="22" key="1">
    <citation type="submission" date="2025-08" db="UniProtKB">
        <authorList>
            <consortium name="RefSeq"/>
        </authorList>
    </citation>
    <scope>IDENTIFICATION</scope>
</reference>
<evidence type="ECO:0000256" key="19">
    <source>
        <dbReference type="SAM" id="Phobius"/>
    </source>
</evidence>
<dbReference type="RefSeq" id="XP_023591714.1">
    <property type="nucleotide sequence ID" value="XM_023735946.1"/>
</dbReference>
<dbReference type="PROSITE" id="PS00154">
    <property type="entry name" value="ATPASE_E1_E2"/>
    <property type="match status" value="1"/>
</dbReference>
<feature type="transmembrane region" description="Helical" evidence="19">
    <location>
        <begin position="139"/>
        <end position="155"/>
    </location>
</feature>
<comment type="similarity">
    <text evidence="2">Belongs to the cation transport ATPase (P-type) (TC 3.A.3) family. Type IIA subfamily.</text>
</comment>
<dbReference type="InterPro" id="IPR001757">
    <property type="entry name" value="P_typ_ATPase"/>
</dbReference>
<comment type="catalytic activity">
    <reaction evidence="17">
        <text>Ca(2+)(in) + ATP + H2O = Ca(2+)(out) + ADP + phosphate + H(+)</text>
        <dbReference type="Rhea" id="RHEA:18105"/>
        <dbReference type="ChEBI" id="CHEBI:15377"/>
        <dbReference type="ChEBI" id="CHEBI:15378"/>
        <dbReference type="ChEBI" id="CHEBI:29108"/>
        <dbReference type="ChEBI" id="CHEBI:30616"/>
        <dbReference type="ChEBI" id="CHEBI:43474"/>
        <dbReference type="ChEBI" id="CHEBI:456216"/>
        <dbReference type="EC" id="7.2.2.10"/>
    </reaction>
    <physiologicalReaction direction="left-to-right" evidence="17">
        <dbReference type="Rhea" id="RHEA:18106"/>
    </physiologicalReaction>
</comment>
<dbReference type="SUPFAM" id="SSF81665">
    <property type="entry name" value="Calcium ATPase, transmembrane domain M"/>
    <property type="match status" value="1"/>
</dbReference>
<evidence type="ECO:0000256" key="4">
    <source>
        <dbReference type="ARBA" id="ARBA00022448"/>
    </source>
</evidence>
<feature type="transmembrane region" description="Helical" evidence="19">
    <location>
        <begin position="823"/>
        <end position="840"/>
    </location>
</feature>
<evidence type="ECO:0000256" key="2">
    <source>
        <dbReference type="ARBA" id="ARBA00005675"/>
    </source>
</evidence>
<dbReference type="SUPFAM" id="SSF56784">
    <property type="entry name" value="HAD-like"/>
    <property type="match status" value="1"/>
</dbReference>
<evidence type="ECO:0000256" key="8">
    <source>
        <dbReference type="ARBA" id="ARBA00022741"/>
    </source>
</evidence>
<dbReference type="GO" id="GO:0016887">
    <property type="term" value="F:ATP hydrolysis activity"/>
    <property type="evidence" value="ECO:0007669"/>
    <property type="project" value="InterPro"/>
</dbReference>
<evidence type="ECO:0000256" key="13">
    <source>
        <dbReference type="ARBA" id="ARBA00022989"/>
    </source>
</evidence>
<dbReference type="CTD" id="27032"/>
<evidence type="ECO:0000256" key="3">
    <source>
        <dbReference type="ARBA" id="ARBA00012790"/>
    </source>
</evidence>
<dbReference type="InterPro" id="IPR006068">
    <property type="entry name" value="ATPase_P-typ_cation-transptr_C"/>
</dbReference>
<keyword evidence="12" id="KW-1278">Translocase</keyword>
<dbReference type="GO" id="GO:0046872">
    <property type="term" value="F:metal ion binding"/>
    <property type="evidence" value="ECO:0007669"/>
    <property type="project" value="UniProtKB-KW"/>
</dbReference>
<keyword evidence="21" id="KW-1185">Reference proteome</keyword>
<dbReference type="EC" id="7.2.2.10" evidence="3"/>
<name>A0A2Y9RIF1_TRIMA</name>
<dbReference type="PRINTS" id="PR00120">
    <property type="entry name" value="HATPASE"/>
</dbReference>
<dbReference type="Gene3D" id="1.20.1110.10">
    <property type="entry name" value="Calcium-transporting ATPase, transmembrane domain"/>
    <property type="match status" value="2"/>
</dbReference>
<dbReference type="FunFam" id="2.70.150.10:FF:000008">
    <property type="entry name" value="Calcium-transporting ATPase"/>
    <property type="match status" value="1"/>
</dbReference>
<dbReference type="Pfam" id="PF00689">
    <property type="entry name" value="Cation_ATPase_C"/>
    <property type="match status" value="1"/>
</dbReference>
<dbReference type="InterPro" id="IPR023299">
    <property type="entry name" value="ATPase_P-typ_cyto_dom_N"/>
</dbReference>
<feature type="transmembrane region" description="Helical" evidence="19">
    <location>
        <begin position="115"/>
        <end position="133"/>
    </location>
</feature>
<keyword evidence="14" id="KW-0333">Golgi apparatus</keyword>
<keyword evidence="10" id="KW-0067">ATP-binding</keyword>
<evidence type="ECO:0000256" key="10">
    <source>
        <dbReference type="ARBA" id="ARBA00022840"/>
    </source>
</evidence>
<evidence type="ECO:0000256" key="16">
    <source>
        <dbReference type="ARBA" id="ARBA00023136"/>
    </source>
</evidence>
<dbReference type="InterPro" id="IPR036412">
    <property type="entry name" value="HAD-like_sf"/>
</dbReference>
<dbReference type="InterPro" id="IPR023298">
    <property type="entry name" value="ATPase_P-typ_TM_dom_sf"/>
</dbReference>
<dbReference type="GO" id="GO:0005794">
    <property type="term" value="C:Golgi apparatus"/>
    <property type="evidence" value="ECO:0007669"/>
    <property type="project" value="UniProtKB-SubCell"/>
</dbReference>
<accession>A0A2Y9RIF1</accession>
<keyword evidence="6 19" id="KW-0812">Transmembrane</keyword>
<feature type="transmembrane region" description="Helical" evidence="19">
    <location>
        <begin position="305"/>
        <end position="324"/>
    </location>
</feature>
<sequence length="898" mass="98682">MENEGKIIMPTSKGFLRIKCSNGSKAHSIPAGTQELKSVARFQKLPNGENETMIPVLTSKKASELPVSEVTSILQADLQNGLNKCEVSHRRAFHGWNEFDISEDEPLWRKYISQFKNPLIMLLLASAVISVIMHQFDDAVSITVAILIVVTVAFVQEYRSEKSLEELSKLVPPECHCVREGKLEHTLARDLVPGDTVCLSVGDRVPADLRLFEAVDLSIDESSLTGETTPCSKVTAPQPAATNGDLASRSNIAFMGTLVICGKAKGIVIGTGENSEFGEVFKMMQAEEAPKTPLQKSMDLLGKQLSFYSFGIIGIIMLVGWLLGKDILEMFTISVSLAVAAIPEGLPIVVTVTLALGVMRMVKKRAIVKKLPIVETLGCCNVICSDKTGTLTKNEMTVTHIFTSDGQHAEVTGVGYNQFGEVIVDGDVVHGFYNPAVSRIVEAGCVCNDAVIRNNTLMGKPTEGALIALAMKMGLDGLQEDYIRKAEYPFNSEQKWMAVKCVHRTQQDRPEICFMKGAYEQVIKYCTTYHSKGQTLALTQQQRDLYQQEKAQMGSAGLRASRLGLYSKTSQSVSGEEIDAMDVQQLSQIVPKVAVFYRASPRHKMKIIKSLQKNGSVVAMTGDGVNDAVALKAADIGVAMGQSGTDVCKEAADMILVDDDFQTIMSAIEEGKGIYNNIKNFVRFQLSTSIAALTLISLATLMNFPNPLNAMQILWINIIMDGPPAQSLGVEPVDKDVIRKPPRNWKDSILTKNLILKILVSSIIIVCGTLFVFWRELRDNVITPRDTTMTFTCFVFFDMFNALSSRSQTKSVFEIGLCSNKMFCYAVLGSIMGQLLVIYFPPLQKVFQTESLSILDLLFLLGLTSSVCIVAEIIKKVERSREKIQKHVSSTSSSFLEV</sequence>
<evidence type="ECO:0000256" key="14">
    <source>
        <dbReference type="ARBA" id="ARBA00023034"/>
    </source>
</evidence>
<keyword evidence="9" id="KW-0106">Calcium</keyword>
<evidence type="ECO:0000256" key="17">
    <source>
        <dbReference type="ARBA" id="ARBA00047282"/>
    </source>
</evidence>
<dbReference type="Gene3D" id="3.40.50.1000">
    <property type="entry name" value="HAD superfamily/HAD-like"/>
    <property type="match status" value="1"/>
</dbReference>
<evidence type="ECO:0000259" key="20">
    <source>
        <dbReference type="SMART" id="SM00831"/>
    </source>
</evidence>
<comment type="catalytic activity">
    <reaction evidence="18">
        <text>Mn(2+)(in) + ATP + H2O = Mn(2+)(out) + ADP + phosphate + H(+)</text>
        <dbReference type="Rhea" id="RHEA:66820"/>
        <dbReference type="ChEBI" id="CHEBI:15377"/>
        <dbReference type="ChEBI" id="CHEBI:15378"/>
        <dbReference type="ChEBI" id="CHEBI:29035"/>
        <dbReference type="ChEBI" id="CHEBI:30616"/>
        <dbReference type="ChEBI" id="CHEBI:43474"/>
        <dbReference type="ChEBI" id="CHEBI:456216"/>
    </reaction>
    <physiologicalReaction direction="left-to-right" evidence="18">
        <dbReference type="Rhea" id="RHEA:66821"/>
    </physiologicalReaction>
</comment>
<dbReference type="Pfam" id="PF08282">
    <property type="entry name" value="Hydrolase_3"/>
    <property type="match status" value="1"/>
</dbReference>
<keyword evidence="16 19" id="KW-0472">Membrane</keyword>
<evidence type="ECO:0000256" key="11">
    <source>
        <dbReference type="ARBA" id="ARBA00022842"/>
    </source>
</evidence>
<evidence type="ECO:0000256" key="15">
    <source>
        <dbReference type="ARBA" id="ARBA00023065"/>
    </source>
</evidence>
<evidence type="ECO:0000256" key="12">
    <source>
        <dbReference type="ARBA" id="ARBA00022967"/>
    </source>
</evidence>
<gene>
    <name evidence="22" type="primary">ATP2C1</name>
</gene>
<keyword evidence="15" id="KW-0406">Ion transport</keyword>
<dbReference type="GO" id="GO:0005388">
    <property type="term" value="F:P-type calcium transporter activity"/>
    <property type="evidence" value="ECO:0007669"/>
    <property type="project" value="UniProtKB-EC"/>
</dbReference>
<dbReference type="PRINTS" id="PR00119">
    <property type="entry name" value="CATATPASE"/>
</dbReference>
<dbReference type="Gene3D" id="2.70.150.10">
    <property type="entry name" value="Calcium-transporting ATPase, cytoplasmic transduction domain A"/>
    <property type="match status" value="1"/>
</dbReference>
<dbReference type="SUPFAM" id="SSF81660">
    <property type="entry name" value="Metal cation-transporting ATPase, ATP-binding domain N"/>
    <property type="match status" value="1"/>
</dbReference>
<dbReference type="AlphaFoldDB" id="A0A2Y9RIF1"/>
<keyword evidence="11" id="KW-0460">Magnesium</keyword>
<feature type="domain" description="Cation-transporting P-type ATPase N-terminal" evidence="20">
    <location>
        <begin position="61"/>
        <end position="135"/>
    </location>
</feature>
<feature type="transmembrane region" description="Helical" evidence="19">
    <location>
        <begin position="754"/>
        <end position="774"/>
    </location>
</feature>
<dbReference type="Pfam" id="PF13246">
    <property type="entry name" value="Cation_ATPase"/>
    <property type="match status" value="1"/>
</dbReference>
<keyword evidence="5" id="KW-0109">Calcium transport</keyword>
<evidence type="ECO:0000313" key="21">
    <source>
        <dbReference type="Proteomes" id="UP000248480"/>
    </source>
</evidence>
<dbReference type="Proteomes" id="UP000248480">
    <property type="component" value="Unplaced"/>
</dbReference>
<evidence type="ECO:0000256" key="7">
    <source>
        <dbReference type="ARBA" id="ARBA00022723"/>
    </source>
</evidence>
<dbReference type="Gene3D" id="3.40.1110.10">
    <property type="entry name" value="Calcium-transporting ATPase, cytoplasmic domain N"/>
    <property type="match status" value="1"/>
</dbReference>
<dbReference type="GO" id="GO:0005524">
    <property type="term" value="F:ATP binding"/>
    <property type="evidence" value="ECO:0007669"/>
    <property type="project" value="UniProtKB-KW"/>
</dbReference>
<evidence type="ECO:0000256" key="5">
    <source>
        <dbReference type="ARBA" id="ARBA00022568"/>
    </source>
</evidence>
<dbReference type="FunFam" id="3.40.50.1000:FF:000001">
    <property type="entry name" value="Phospholipid-transporting ATPase IC"/>
    <property type="match status" value="1"/>
</dbReference>
<dbReference type="InterPro" id="IPR023214">
    <property type="entry name" value="HAD_sf"/>
</dbReference>